<evidence type="ECO:0000313" key="2">
    <source>
        <dbReference type="Proteomes" id="UP000244338"/>
    </source>
</evidence>
<gene>
    <name evidence="1" type="ORF">BSOLF_0525</name>
</gene>
<reference evidence="2" key="1">
    <citation type="journal article" date="2018" name="Sci. Rep.">
        <title>Lignite coal burning seam in the remote Altai Mountains harbors a hydrogen-driven thermophilic microbial community.</title>
        <authorList>
            <person name="Kadnikov V.V."/>
            <person name="Mardanov A.V."/>
            <person name="Ivasenko D.A."/>
            <person name="Antsiferov D.V."/>
            <person name="Beletsky A.V."/>
            <person name="Karnachuk O.V."/>
            <person name="Ravin N.V."/>
        </authorList>
    </citation>
    <scope>NUCLEOTIDE SEQUENCE [LARGE SCALE GENOMIC DNA]</scope>
</reference>
<evidence type="ECO:0000313" key="1">
    <source>
        <dbReference type="EMBL" id="PTQ56248.1"/>
    </source>
</evidence>
<sequence length="162" mass="18750">MAYFHERWGDGTVGLSEGINLEVVYYPAGFSKDNQFVIQYKEAEFPMIVSGIVKEPDTEYTKEFNVRYWMYAHVPNEQGLAERDLLRPVLIFSDPMPYSGYTGEVQWIMIPPNSVLESLDAERRDIFDWYDNRAAKLLYLSGILNVSFSSIHPHWNKEKGGV</sequence>
<dbReference type="AlphaFoldDB" id="A0A2R6Y0N6"/>
<organism evidence="1 2">
    <name type="scientific">Candidatus Carbonibacillus altaicus</name>
    <dbReference type="NCBI Taxonomy" id="2163959"/>
    <lineage>
        <taxon>Bacteria</taxon>
        <taxon>Bacillati</taxon>
        <taxon>Bacillota</taxon>
        <taxon>Bacilli</taxon>
        <taxon>Bacillales</taxon>
        <taxon>Candidatus Carbonibacillus</taxon>
    </lineage>
</organism>
<accession>A0A2R6Y0N6</accession>
<name>A0A2R6Y0N6_9BACL</name>
<dbReference type="EMBL" id="PEBX01000036">
    <property type="protein sequence ID" value="PTQ56248.1"/>
    <property type="molecule type" value="Genomic_DNA"/>
</dbReference>
<comment type="caution">
    <text evidence="1">The sequence shown here is derived from an EMBL/GenBank/DDBJ whole genome shotgun (WGS) entry which is preliminary data.</text>
</comment>
<dbReference type="Proteomes" id="UP000244338">
    <property type="component" value="Unassembled WGS sequence"/>
</dbReference>
<protein>
    <submittedName>
        <fullName evidence="1">Uncharacterized protein</fullName>
    </submittedName>
</protein>
<proteinExistence type="predicted"/>